<keyword evidence="2" id="KW-0694">RNA-binding</keyword>
<dbReference type="Gene3D" id="3.50.80.10">
    <property type="entry name" value="D-tyrosyl-tRNA(Tyr) deacylase"/>
    <property type="match status" value="1"/>
</dbReference>
<accession>A0A948RW05</accession>
<keyword evidence="2" id="KW-0963">Cytoplasm</keyword>
<dbReference type="HAMAP" id="MF_00518">
    <property type="entry name" value="Deacylase_Dtd"/>
    <property type="match status" value="1"/>
</dbReference>
<dbReference type="GO" id="GO:0106026">
    <property type="term" value="F:Gly-tRNA(Ala) deacylase activity"/>
    <property type="evidence" value="ECO:0007669"/>
    <property type="project" value="UniProtKB-UniRule"/>
</dbReference>
<comment type="similarity">
    <text evidence="1 2">Belongs to the DTD family.</text>
</comment>
<feature type="short sequence motif" description="Gly-cisPro motif, important for rejection of L-amino acids" evidence="2">
    <location>
        <begin position="137"/>
        <end position="138"/>
    </location>
</feature>
<dbReference type="GO" id="GO:0005737">
    <property type="term" value="C:cytoplasm"/>
    <property type="evidence" value="ECO:0007669"/>
    <property type="project" value="UniProtKB-SubCell"/>
</dbReference>
<comment type="function">
    <text evidence="2">An aminoacyl-tRNA editing enzyme that deacylates mischarged D-aminoacyl-tRNAs. Also deacylates mischarged glycyl-tRNA(Ala), protecting cells against glycine mischarging by AlaRS. Acts via tRNA-based rather than protein-based catalysis; rejects L-amino acids rather than detecting D-amino acids in the active site. By recycling D-aminoacyl-tRNA to D-amino acids and free tRNA molecules, this enzyme counteracts the toxicity associated with the formation of D-aminoacyl-tRNA entities in vivo and helps enforce protein L-homochirality.</text>
</comment>
<dbReference type="GO" id="GO:0043908">
    <property type="term" value="F:Ser(Gly)-tRNA(Ala) hydrolase activity"/>
    <property type="evidence" value="ECO:0007669"/>
    <property type="project" value="UniProtKB-UniRule"/>
</dbReference>
<evidence type="ECO:0000313" key="3">
    <source>
        <dbReference type="EMBL" id="MBU2690527.1"/>
    </source>
</evidence>
<evidence type="ECO:0000256" key="1">
    <source>
        <dbReference type="ARBA" id="ARBA00009673"/>
    </source>
</evidence>
<proteinExistence type="inferred from homology"/>
<dbReference type="CDD" id="cd00563">
    <property type="entry name" value="Dtyr_deacylase"/>
    <property type="match status" value="1"/>
</dbReference>
<dbReference type="Proteomes" id="UP000777784">
    <property type="component" value="Unassembled WGS sequence"/>
</dbReference>
<dbReference type="InterPro" id="IPR003732">
    <property type="entry name" value="Daa-tRNA_deacyls_DTD"/>
</dbReference>
<gene>
    <name evidence="2 3" type="primary">dtd</name>
    <name evidence="3" type="ORF">KJ970_06325</name>
</gene>
<dbReference type="FunFam" id="3.50.80.10:FF:000001">
    <property type="entry name" value="D-aminoacyl-tRNA deacylase"/>
    <property type="match status" value="1"/>
</dbReference>
<name>A0A948RW05_UNCEI</name>
<reference evidence="3" key="1">
    <citation type="submission" date="2021-05" db="EMBL/GenBank/DDBJ databases">
        <title>Energy efficiency and biological interactions define the core microbiome of deep oligotrophic groundwater.</title>
        <authorList>
            <person name="Mehrshad M."/>
            <person name="Lopez-Fernandez M."/>
            <person name="Bell E."/>
            <person name="Bernier-Latmani R."/>
            <person name="Bertilsson S."/>
            <person name="Dopson M."/>
        </authorList>
    </citation>
    <scope>NUCLEOTIDE SEQUENCE</scope>
    <source>
        <strain evidence="3">Modern_marine.mb.64</strain>
    </source>
</reference>
<dbReference type="GO" id="GO:0000049">
    <property type="term" value="F:tRNA binding"/>
    <property type="evidence" value="ECO:0007669"/>
    <property type="project" value="UniProtKB-UniRule"/>
</dbReference>
<dbReference type="AlphaFoldDB" id="A0A948RW05"/>
<evidence type="ECO:0000313" key="4">
    <source>
        <dbReference type="Proteomes" id="UP000777784"/>
    </source>
</evidence>
<dbReference type="EMBL" id="JAHJDP010000032">
    <property type="protein sequence ID" value="MBU2690527.1"/>
    <property type="molecule type" value="Genomic_DNA"/>
</dbReference>
<keyword evidence="2 3" id="KW-0378">Hydrolase</keyword>
<protein>
    <recommendedName>
        <fullName evidence="2">D-aminoacyl-tRNA deacylase</fullName>
        <shortName evidence="2">DTD</shortName>
        <ecNumber evidence="2">3.1.1.96</ecNumber>
    </recommendedName>
    <alternativeName>
        <fullName evidence="2">Gly-tRNA(Ala) deacylase</fullName>
        <ecNumber evidence="2">3.1.1.-</ecNumber>
    </alternativeName>
</protein>
<dbReference type="PANTHER" id="PTHR10472">
    <property type="entry name" value="D-TYROSYL-TRNA TYR DEACYLASE"/>
    <property type="match status" value="1"/>
</dbReference>
<dbReference type="SUPFAM" id="SSF69500">
    <property type="entry name" value="DTD-like"/>
    <property type="match status" value="1"/>
</dbReference>
<comment type="subcellular location">
    <subcellularLocation>
        <location evidence="2">Cytoplasm</location>
    </subcellularLocation>
</comment>
<comment type="caution">
    <text evidence="3">The sequence shown here is derived from an EMBL/GenBank/DDBJ whole genome shotgun (WGS) entry which is preliminary data.</text>
</comment>
<comment type="subunit">
    <text evidence="2">Homodimer.</text>
</comment>
<dbReference type="GO" id="GO:0051500">
    <property type="term" value="F:D-tyrosyl-tRNA(Tyr) deacylase activity"/>
    <property type="evidence" value="ECO:0007669"/>
    <property type="project" value="TreeGrafter"/>
</dbReference>
<comment type="catalytic activity">
    <reaction evidence="2">
        <text>a D-aminoacyl-tRNA + H2O = a tRNA + a D-alpha-amino acid + H(+)</text>
        <dbReference type="Rhea" id="RHEA:13953"/>
        <dbReference type="Rhea" id="RHEA-COMP:10123"/>
        <dbReference type="Rhea" id="RHEA-COMP:10124"/>
        <dbReference type="ChEBI" id="CHEBI:15377"/>
        <dbReference type="ChEBI" id="CHEBI:15378"/>
        <dbReference type="ChEBI" id="CHEBI:59871"/>
        <dbReference type="ChEBI" id="CHEBI:78442"/>
        <dbReference type="ChEBI" id="CHEBI:79333"/>
        <dbReference type="EC" id="3.1.1.96"/>
    </reaction>
</comment>
<comment type="domain">
    <text evidence="2">A Gly-cisPro motif from one monomer fits into the active site of the other monomer to allow specific chiral rejection of L-amino acids.</text>
</comment>
<evidence type="ECO:0000256" key="2">
    <source>
        <dbReference type="HAMAP-Rule" id="MF_00518"/>
    </source>
</evidence>
<keyword evidence="2" id="KW-0820">tRNA-binding</keyword>
<dbReference type="EC" id="3.1.1.96" evidence="2"/>
<dbReference type="InterPro" id="IPR023509">
    <property type="entry name" value="DTD-like_sf"/>
</dbReference>
<dbReference type="Pfam" id="PF02580">
    <property type="entry name" value="Tyr_Deacylase"/>
    <property type="match status" value="1"/>
</dbReference>
<sequence>MNAVVQRVSRAEVRVDGLITGSIGPGLLILLGVRRDDGPEDVRWTAEKCASLRIFNDSDGKMNLGLAETGGGILVISQFTLLGDCRKGRRPSFVQAAPPDKAKVLYEDFVSHLLGMGFRVETGVFQAMMDVELVNDGPVTLIIDSQAAASSASDSRTVGEAGS</sequence>
<dbReference type="EC" id="3.1.1.-" evidence="2"/>
<dbReference type="PANTHER" id="PTHR10472:SF5">
    <property type="entry name" value="D-AMINOACYL-TRNA DEACYLASE 1"/>
    <property type="match status" value="1"/>
</dbReference>
<organism evidence="3 4">
    <name type="scientific">Eiseniibacteriota bacterium</name>
    <dbReference type="NCBI Taxonomy" id="2212470"/>
    <lineage>
        <taxon>Bacteria</taxon>
        <taxon>Candidatus Eiseniibacteriota</taxon>
    </lineage>
</organism>
<comment type="catalytic activity">
    <reaction evidence="2">
        <text>glycyl-tRNA(Ala) + H2O = tRNA(Ala) + glycine + H(+)</text>
        <dbReference type="Rhea" id="RHEA:53744"/>
        <dbReference type="Rhea" id="RHEA-COMP:9657"/>
        <dbReference type="Rhea" id="RHEA-COMP:13640"/>
        <dbReference type="ChEBI" id="CHEBI:15377"/>
        <dbReference type="ChEBI" id="CHEBI:15378"/>
        <dbReference type="ChEBI" id="CHEBI:57305"/>
        <dbReference type="ChEBI" id="CHEBI:78442"/>
        <dbReference type="ChEBI" id="CHEBI:78522"/>
    </reaction>
</comment>
<dbReference type="GO" id="GO:0019478">
    <property type="term" value="P:D-amino acid catabolic process"/>
    <property type="evidence" value="ECO:0007669"/>
    <property type="project" value="UniProtKB-UniRule"/>
</dbReference>
<dbReference type="NCBIfam" id="TIGR00256">
    <property type="entry name" value="D-aminoacyl-tRNA deacylase"/>
    <property type="match status" value="1"/>
</dbReference>